<evidence type="ECO:0000259" key="8">
    <source>
        <dbReference type="Pfam" id="PF08244"/>
    </source>
</evidence>
<dbReference type="PANTHER" id="PTHR43101:SF1">
    <property type="entry name" value="BETA-FRUCTOSIDASE"/>
    <property type="match status" value="1"/>
</dbReference>
<dbReference type="RefSeq" id="WP_083600552.1">
    <property type="nucleotide sequence ID" value="NZ_FQYL01000011.1"/>
</dbReference>
<dbReference type="SMART" id="SM00640">
    <property type="entry name" value="Glyco_32"/>
    <property type="match status" value="1"/>
</dbReference>
<name>A0ABY1IFP4_9ACTO</name>
<feature type="domain" description="Glycosyl hydrolase family 32 C-terminal" evidence="8">
    <location>
        <begin position="373"/>
        <end position="505"/>
    </location>
</feature>
<dbReference type="InterPro" id="IPR001362">
    <property type="entry name" value="Glyco_hydro_32"/>
</dbReference>
<dbReference type="Proteomes" id="UP000184390">
    <property type="component" value="Unassembled WGS sequence"/>
</dbReference>
<feature type="domain" description="Glycosyl hydrolase family 32 N-terminal" evidence="7">
    <location>
        <begin position="59"/>
        <end position="369"/>
    </location>
</feature>
<dbReference type="Gene3D" id="2.115.10.20">
    <property type="entry name" value="Glycosyl hydrolase domain, family 43"/>
    <property type="match status" value="1"/>
</dbReference>
<comment type="similarity">
    <text evidence="1 5">Belongs to the glycosyl hydrolase 32 family.</text>
</comment>
<dbReference type="EC" id="3.2.1.26" evidence="2"/>
<keyword evidence="3 5" id="KW-0378">Hydrolase</keyword>
<dbReference type="PANTHER" id="PTHR43101">
    <property type="entry name" value="BETA-FRUCTOSIDASE"/>
    <property type="match status" value="1"/>
</dbReference>
<dbReference type="InterPro" id="IPR013148">
    <property type="entry name" value="Glyco_hydro_32_N"/>
</dbReference>
<gene>
    <name evidence="9" type="ORF">SAMN05216246_11118</name>
</gene>
<keyword evidence="10" id="KW-1185">Reference proteome</keyword>
<accession>A0ABY1IFP4</accession>
<dbReference type="SUPFAM" id="SSF75005">
    <property type="entry name" value="Arabinanase/levansucrase/invertase"/>
    <property type="match status" value="1"/>
</dbReference>
<evidence type="ECO:0000256" key="6">
    <source>
        <dbReference type="SAM" id="MobiDB-lite"/>
    </source>
</evidence>
<dbReference type="InterPro" id="IPR023296">
    <property type="entry name" value="Glyco_hydro_beta-prop_sf"/>
</dbReference>
<dbReference type="Pfam" id="PF08244">
    <property type="entry name" value="Glyco_hydro_32C"/>
    <property type="match status" value="1"/>
</dbReference>
<feature type="compositionally biased region" description="Low complexity" evidence="6">
    <location>
        <begin position="1"/>
        <end position="10"/>
    </location>
</feature>
<evidence type="ECO:0000259" key="7">
    <source>
        <dbReference type="Pfam" id="PF00251"/>
    </source>
</evidence>
<dbReference type="InterPro" id="IPR013320">
    <property type="entry name" value="ConA-like_dom_sf"/>
</dbReference>
<evidence type="ECO:0000256" key="1">
    <source>
        <dbReference type="ARBA" id="ARBA00009902"/>
    </source>
</evidence>
<evidence type="ECO:0000256" key="3">
    <source>
        <dbReference type="ARBA" id="ARBA00022801"/>
    </source>
</evidence>
<feature type="compositionally biased region" description="Pro residues" evidence="6">
    <location>
        <begin position="11"/>
        <end position="20"/>
    </location>
</feature>
<sequence length="548" mass="58456">MINDAAAGPARPAPAIPAPGAPLAAGPTTWPARAAPRRYEDPAVLAARAGADPARPRWHVTAPYGWLNDPNGLSLWPGPDGSPRLHLFYQANPAAPVHDRIHWGHQVSEDLVTWRDLPIALAPDEIGPDSHGCWSGVIVNDNGAPTAVYSGNAAQPTQVCRLARGDASDPDLVSWNKEPGALIAGPPPGLDVLEMRDHSVWHEDGRWWQIMGSGLPGLGGAALAYSSTDLLHWRWEGVLAVGDGECDGVRATATVWECPELITLESADGSPVDVLLVCPWDAGRTLRSVWMTGARHGARMEIGLVGSQDLGENYFYAPQSTLLPDGRRIMIGWMQSALDKERAMAAGWSGSMSIPREVGLTEDGTLRYRPIAELERLRGRQVAHAEDERATGLVARGRSLDIGLSGRLGDAPLVIDALASDDGERRTRITVRRRPARGIAPGAVGQEAWAGWLEVDRSASAVPGSPIILTDTRLLAGEVPLGDDGAIDMRILIDRSSLEVFVNGQPLSARVGSDPGDDAVVIRSGLEGARIEAWEVGPAYGDRLVPMA</sequence>
<protein>
    <recommendedName>
        <fullName evidence="2">beta-fructofuranosidase</fullName>
        <ecNumber evidence="2">3.2.1.26</ecNumber>
    </recommendedName>
</protein>
<evidence type="ECO:0000313" key="10">
    <source>
        <dbReference type="Proteomes" id="UP000184390"/>
    </source>
</evidence>
<evidence type="ECO:0000256" key="4">
    <source>
        <dbReference type="ARBA" id="ARBA00023295"/>
    </source>
</evidence>
<comment type="caution">
    <text evidence="9">The sequence shown here is derived from an EMBL/GenBank/DDBJ whole genome shotgun (WGS) entry which is preliminary data.</text>
</comment>
<dbReference type="Pfam" id="PF00251">
    <property type="entry name" value="Glyco_hydro_32N"/>
    <property type="match status" value="1"/>
</dbReference>
<organism evidence="9 10">
    <name type="scientific">Actinomyces denticolens</name>
    <dbReference type="NCBI Taxonomy" id="52767"/>
    <lineage>
        <taxon>Bacteria</taxon>
        <taxon>Bacillati</taxon>
        <taxon>Actinomycetota</taxon>
        <taxon>Actinomycetes</taxon>
        <taxon>Actinomycetales</taxon>
        <taxon>Actinomycetaceae</taxon>
        <taxon>Actinomyces</taxon>
    </lineage>
</organism>
<dbReference type="InterPro" id="IPR051214">
    <property type="entry name" value="GH32_Enzymes"/>
</dbReference>
<dbReference type="CDD" id="cd08996">
    <property type="entry name" value="GH32_FFase"/>
    <property type="match status" value="1"/>
</dbReference>
<evidence type="ECO:0000313" key="9">
    <source>
        <dbReference type="EMBL" id="SHJ09837.1"/>
    </source>
</evidence>
<dbReference type="EMBL" id="FQYL01000011">
    <property type="protein sequence ID" value="SHJ09837.1"/>
    <property type="molecule type" value="Genomic_DNA"/>
</dbReference>
<dbReference type="InterPro" id="IPR013189">
    <property type="entry name" value="Glyco_hydro_32_C"/>
</dbReference>
<evidence type="ECO:0000256" key="5">
    <source>
        <dbReference type="RuleBase" id="RU362110"/>
    </source>
</evidence>
<reference evidence="9 10" key="1">
    <citation type="submission" date="2016-11" db="EMBL/GenBank/DDBJ databases">
        <authorList>
            <person name="Varghese N."/>
            <person name="Submissions S."/>
        </authorList>
    </citation>
    <scope>NUCLEOTIDE SEQUENCE [LARGE SCALE GENOMIC DNA]</scope>
    <source>
        <strain evidence="9 10">PA</strain>
    </source>
</reference>
<keyword evidence="4 5" id="KW-0326">Glycosidase</keyword>
<dbReference type="SUPFAM" id="SSF49899">
    <property type="entry name" value="Concanavalin A-like lectins/glucanases"/>
    <property type="match status" value="1"/>
</dbReference>
<proteinExistence type="inferred from homology"/>
<evidence type="ECO:0000256" key="2">
    <source>
        <dbReference type="ARBA" id="ARBA00012758"/>
    </source>
</evidence>
<dbReference type="Gene3D" id="2.60.120.560">
    <property type="entry name" value="Exo-inulinase, domain 1"/>
    <property type="match status" value="1"/>
</dbReference>
<feature type="region of interest" description="Disordered" evidence="6">
    <location>
        <begin position="1"/>
        <end position="29"/>
    </location>
</feature>